<dbReference type="SMART" id="SM01019">
    <property type="entry name" value="B3"/>
    <property type="match status" value="1"/>
</dbReference>
<comment type="caution">
    <text evidence="8">The sequence shown here is derived from an EMBL/GenBank/DDBJ whole genome shotgun (WGS) entry which is preliminary data.</text>
</comment>
<gene>
    <name evidence="8" type="ORF">CUMW_192990</name>
</gene>
<dbReference type="GO" id="GO:0003677">
    <property type="term" value="F:DNA binding"/>
    <property type="evidence" value="ECO:0007669"/>
    <property type="project" value="UniProtKB-KW"/>
</dbReference>
<dbReference type="Proteomes" id="UP000236630">
    <property type="component" value="Unassembled WGS sequence"/>
</dbReference>
<keyword evidence="2" id="KW-0805">Transcription regulation</keyword>
<name>A0A2H5Q3K8_CITUN</name>
<keyword evidence="6" id="KW-1133">Transmembrane helix</keyword>
<dbReference type="AlphaFoldDB" id="A0A2H5Q3K8"/>
<dbReference type="PROSITE" id="PS50863">
    <property type="entry name" value="B3"/>
    <property type="match status" value="1"/>
</dbReference>
<evidence type="ECO:0000313" key="8">
    <source>
        <dbReference type="EMBL" id="GAY59227.1"/>
    </source>
</evidence>
<keyword evidence="6" id="KW-0472">Membrane</keyword>
<dbReference type="FunFam" id="2.40.330.10:FF:000003">
    <property type="entry name" value="B3 domain-containing transcription factor FUS3"/>
    <property type="match status" value="1"/>
</dbReference>
<keyword evidence="6" id="KW-0812">Transmembrane</keyword>
<protein>
    <recommendedName>
        <fullName evidence="7">TF-B3 domain-containing protein</fullName>
    </recommendedName>
</protein>
<organism evidence="8 9">
    <name type="scientific">Citrus unshiu</name>
    <name type="common">Satsuma mandarin</name>
    <name type="synonym">Citrus nobilis var. unshiu</name>
    <dbReference type="NCBI Taxonomy" id="55188"/>
    <lineage>
        <taxon>Eukaryota</taxon>
        <taxon>Viridiplantae</taxon>
        <taxon>Streptophyta</taxon>
        <taxon>Embryophyta</taxon>
        <taxon>Tracheophyta</taxon>
        <taxon>Spermatophyta</taxon>
        <taxon>Magnoliopsida</taxon>
        <taxon>eudicotyledons</taxon>
        <taxon>Gunneridae</taxon>
        <taxon>Pentapetalae</taxon>
        <taxon>rosids</taxon>
        <taxon>malvids</taxon>
        <taxon>Sapindales</taxon>
        <taxon>Rutaceae</taxon>
        <taxon>Aurantioideae</taxon>
        <taxon>Citrus</taxon>
    </lineage>
</organism>
<proteinExistence type="predicted"/>
<dbReference type="EMBL" id="BDQV01000206">
    <property type="protein sequence ID" value="GAY59227.1"/>
    <property type="molecule type" value="Genomic_DNA"/>
</dbReference>
<dbReference type="STRING" id="55188.A0A2H5Q3K8"/>
<accession>A0A2H5Q3K8</accession>
<dbReference type="PANTHER" id="PTHR31140:SF73">
    <property type="entry name" value="B3 DOMAIN-CONTAINING TRANSCRIPTION FACTOR FUS3"/>
    <property type="match status" value="1"/>
</dbReference>
<evidence type="ECO:0000256" key="3">
    <source>
        <dbReference type="ARBA" id="ARBA00023125"/>
    </source>
</evidence>
<dbReference type="SUPFAM" id="SSF101936">
    <property type="entry name" value="DNA-binding pseudobarrel domain"/>
    <property type="match status" value="1"/>
</dbReference>
<keyword evidence="4" id="KW-0804">Transcription</keyword>
<dbReference type="Gene3D" id="2.40.330.10">
    <property type="entry name" value="DNA-binding pseudobarrel domain"/>
    <property type="match status" value="1"/>
</dbReference>
<reference evidence="8 9" key="1">
    <citation type="journal article" date="2017" name="Front. Genet.">
        <title>Draft sequencing of the heterozygous diploid genome of Satsuma (Citrus unshiu Marc.) using a hybrid assembly approach.</title>
        <authorList>
            <person name="Shimizu T."/>
            <person name="Tanizawa Y."/>
            <person name="Mochizuki T."/>
            <person name="Nagasaki H."/>
            <person name="Yoshioka T."/>
            <person name="Toyoda A."/>
            <person name="Fujiyama A."/>
            <person name="Kaminuma E."/>
            <person name="Nakamura Y."/>
        </authorList>
    </citation>
    <scope>NUCLEOTIDE SEQUENCE [LARGE SCALE GENOMIC DNA]</scope>
    <source>
        <strain evidence="9">cv. Miyagawa wase</strain>
    </source>
</reference>
<dbReference type="InterPro" id="IPR044800">
    <property type="entry name" value="LEC2-like"/>
</dbReference>
<dbReference type="GO" id="GO:0009733">
    <property type="term" value="P:response to auxin"/>
    <property type="evidence" value="ECO:0007669"/>
    <property type="project" value="UniProtKB-ARBA"/>
</dbReference>
<evidence type="ECO:0000256" key="1">
    <source>
        <dbReference type="ARBA" id="ARBA00004123"/>
    </source>
</evidence>
<dbReference type="GO" id="GO:0003700">
    <property type="term" value="F:DNA-binding transcription factor activity"/>
    <property type="evidence" value="ECO:0007669"/>
    <property type="project" value="InterPro"/>
</dbReference>
<evidence type="ECO:0000256" key="6">
    <source>
        <dbReference type="SAM" id="Phobius"/>
    </source>
</evidence>
<dbReference type="CDD" id="cd10017">
    <property type="entry name" value="B3_DNA"/>
    <property type="match status" value="1"/>
</dbReference>
<comment type="subcellular location">
    <subcellularLocation>
        <location evidence="1">Nucleus</location>
    </subcellularLocation>
</comment>
<feature type="domain" description="TF-B3" evidence="7">
    <location>
        <begin position="112"/>
        <end position="214"/>
    </location>
</feature>
<evidence type="ECO:0000259" key="7">
    <source>
        <dbReference type="PROSITE" id="PS50863"/>
    </source>
</evidence>
<dbReference type="InterPro" id="IPR015300">
    <property type="entry name" value="DNA-bd_pseudobarrel_sf"/>
</dbReference>
<evidence type="ECO:0000256" key="5">
    <source>
        <dbReference type="ARBA" id="ARBA00023242"/>
    </source>
</evidence>
<keyword evidence="3" id="KW-0238">DNA-binding</keyword>
<keyword evidence="5" id="KW-0539">Nucleus</keyword>
<dbReference type="Pfam" id="PF02362">
    <property type="entry name" value="B3"/>
    <property type="match status" value="1"/>
</dbReference>
<dbReference type="GO" id="GO:0005634">
    <property type="term" value="C:nucleus"/>
    <property type="evidence" value="ECO:0007669"/>
    <property type="project" value="UniProtKB-SubCell"/>
</dbReference>
<feature type="transmembrane region" description="Helical" evidence="6">
    <location>
        <begin position="257"/>
        <end position="275"/>
    </location>
</feature>
<evidence type="ECO:0000313" key="9">
    <source>
        <dbReference type="Proteomes" id="UP000236630"/>
    </source>
</evidence>
<dbReference type="InterPro" id="IPR003340">
    <property type="entry name" value="B3_DNA-bd"/>
</dbReference>
<sequence>MMMDQGVVVHEKNEARAFMAGVEGVTAKGDKSTRFGSDPIRASGSTLDLVAAVTSALGANINRKKRMARQRRSSSFNLLTFSSPSSSSTSHVSPPLALPAREIDPGRLRFLFQKELKNSDVSSLRRMILPKKAAEAHLPVLESKEGIFISMEDLDGLHVWTFKYRFWPNNNSRMYVLENTGDFVNAHGLQLGDFIIVYQDDQNQNYVIQAKKASDQDKPTQQWEQLYCFGPEALLPFLLYVKSINVIKGSKWETCNIFIDPLLFILNITVIGIYARKMLSIKKNERITRE</sequence>
<dbReference type="PANTHER" id="PTHR31140">
    <property type="entry name" value="B3 DOMAIN-CONTAINING TRANSCRIPTION FACTOR ABI3"/>
    <property type="match status" value="1"/>
</dbReference>
<evidence type="ECO:0000256" key="4">
    <source>
        <dbReference type="ARBA" id="ARBA00023163"/>
    </source>
</evidence>
<keyword evidence="9" id="KW-1185">Reference proteome</keyword>
<evidence type="ECO:0000256" key="2">
    <source>
        <dbReference type="ARBA" id="ARBA00023015"/>
    </source>
</evidence>